<comment type="cofactor">
    <cofactor evidence="1 11">
        <name>pyridoxal 5'-phosphate</name>
        <dbReference type="ChEBI" id="CHEBI:597326"/>
    </cofactor>
</comment>
<evidence type="ECO:0000256" key="11">
    <source>
        <dbReference type="HAMAP-Rule" id="MF_00133"/>
    </source>
</evidence>
<dbReference type="SUPFAM" id="SSF53686">
    <property type="entry name" value="Tryptophan synthase beta subunit-like PLP-dependent enzymes"/>
    <property type="match status" value="1"/>
</dbReference>
<accession>A0ABS4ZE48</accession>
<evidence type="ECO:0000256" key="5">
    <source>
        <dbReference type="ARBA" id="ARBA00022605"/>
    </source>
</evidence>
<dbReference type="PANTHER" id="PTHR48077:SF3">
    <property type="entry name" value="TRYPTOPHAN SYNTHASE"/>
    <property type="match status" value="1"/>
</dbReference>
<comment type="pathway">
    <text evidence="2 11">Amino-acid biosynthesis; L-tryptophan biosynthesis; L-tryptophan from chorismate: step 5/5.</text>
</comment>
<feature type="modified residue" description="N6-(pyridoxal phosphate)lysine" evidence="11">
    <location>
        <position position="90"/>
    </location>
</feature>
<comment type="catalytic activity">
    <reaction evidence="10 11">
        <text>(1S,2R)-1-C-(indol-3-yl)glycerol 3-phosphate + L-serine = D-glyceraldehyde 3-phosphate + L-tryptophan + H2O</text>
        <dbReference type="Rhea" id="RHEA:10532"/>
        <dbReference type="ChEBI" id="CHEBI:15377"/>
        <dbReference type="ChEBI" id="CHEBI:33384"/>
        <dbReference type="ChEBI" id="CHEBI:57912"/>
        <dbReference type="ChEBI" id="CHEBI:58866"/>
        <dbReference type="ChEBI" id="CHEBI:59776"/>
        <dbReference type="EC" id="4.2.1.20"/>
    </reaction>
</comment>
<dbReference type="InterPro" id="IPR036052">
    <property type="entry name" value="TrpB-like_PALP_sf"/>
</dbReference>
<gene>
    <name evidence="11" type="primary">trpB</name>
    <name evidence="13" type="ORF">JOF34_000146</name>
</gene>
<dbReference type="PANTHER" id="PTHR48077">
    <property type="entry name" value="TRYPTOPHAN SYNTHASE-RELATED"/>
    <property type="match status" value="1"/>
</dbReference>
<protein>
    <recommendedName>
        <fullName evidence="11">Tryptophan synthase beta chain</fullName>
        <ecNumber evidence="11">4.2.1.20</ecNumber>
    </recommendedName>
</protein>
<evidence type="ECO:0000256" key="7">
    <source>
        <dbReference type="ARBA" id="ARBA00022898"/>
    </source>
</evidence>
<keyword evidence="5 11" id="KW-0028">Amino-acid biosynthesis</keyword>
<dbReference type="NCBIfam" id="TIGR00263">
    <property type="entry name" value="trpB"/>
    <property type="match status" value="1"/>
</dbReference>
<evidence type="ECO:0000256" key="9">
    <source>
        <dbReference type="ARBA" id="ARBA00023239"/>
    </source>
</evidence>
<evidence type="ECO:0000256" key="4">
    <source>
        <dbReference type="ARBA" id="ARBA00011270"/>
    </source>
</evidence>
<evidence type="ECO:0000256" key="8">
    <source>
        <dbReference type="ARBA" id="ARBA00023141"/>
    </source>
</evidence>
<keyword evidence="8 11" id="KW-0057">Aromatic amino acid biosynthesis</keyword>
<dbReference type="InterPro" id="IPR006654">
    <property type="entry name" value="Trp_synth_beta"/>
</dbReference>
<evidence type="ECO:0000256" key="6">
    <source>
        <dbReference type="ARBA" id="ARBA00022822"/>
    </source>
</evidence>
<dbReference type="HAMAP" id="MF_00133">
    <property type="entry name" value="Trp_synth_beta"/>
    <property type="match status" value="1"/>
</dbReference>
<sequence>MSLRDQPGPFFGDFGGRYMPESLIAAIDELDAAHAAAMADPEFRRELAELLSEYAGRPSPLTEVPRFAAHAGGARVFLKREDLNHTGSHKINNVLGQALLTRRLGKTRVIAETGAGQHGVATATAAALFGLTCTIYMGEVDTERQALNVARMRLLGAEVIPVTTGSRTLKDAINEAYRDWVASVETTNYVFGTAAGPHPFPAMVRDFQKIISEEAREQILAKTGALPDAVLACVGGGSNAIGMFDAFIDDESVKLYGVEAAGDGIDTVRHAASIERGRPGVLHGAKTYVLMDDDGQTIESHSISAGLDYPGVGPEHAWLAATGRATYIPATDDEAMHALRLLTESEGIIPAIESAHALAGALRIGQELGPDAVLAVCLSGRGDKDMDTAAKYFGLYDERDER</sequence>
<evidence type="ECO:0000313" key="14">
    <source>
        <dbReference type="Proteomes" id="UP001519362"/>
    </source>
</evidence>
<dbReference type="PIRSF" id="PIRSF001413">
    <property type="entry name" value="Trp_syn_beta"/>
    <property type="match status" value="1"/>
</dbReference>
<evidence type="ECO:0000259" key="12">
    <source>
        <dbReference type="Pfam" id="PF00291"/>
    </source>
</evidence>
<feature type="domain" description="Tryptophan synthase beta chain-like PALP" evidence="12">
    <location>
        <begin position="55"/>
        <end position="379"/>
    </location>
</feature>
<comment type="function">
    <text evidence="11">The beta subunit is responsible for the synthesis of L-tryptophan from indole and L-serine.</text>
</comment>
<dbReference type="InterPro" id="IPR023026">
    <property type="entry name" value="Trp_synth_beta/beta-like"/>
</dbReference>
<proteinExistence type="inferred from homology"/>
<reference evidence="13 14" key="1">
    <citation type="submission" date="2021-03" db="EMBL/GenBank/DDBJ databases">
        <title>Sequencing the genomes of 1000 actinobacteria strains.</title>
        <authorList>
            <person name="Klenk H.-P."/>
        </authorList>
    </citation>
    <scope>NUCLEOTIDE SEQUENCE [LARGE SCALE GENOMIC DNA]</scope>
    <source>
        <strain evidence="13 14">DSM 24221</strain>
    </source>
</reference>
<evidence type="ECO:0000256" key="1">
    <source>
        <dbReference type="ARBA" id="ARBA00001933"/>
    </source>
</evidence>
<dbReference type="PROSITE" id="PS00168">
    <property type="entry name" value="TRP_SYNTHASE_BETA"/>
    <property type="match status" value="1"/>
</dbReference>
<keyword evidence="6 11" id="KW-0822">Tryptophan biosynthesis</keyword>
<dbReference type="EMBL" id="JAGIOL010000001">
    <property type="protein sequence ID" value="MBP2435560.1"/>
    <property type="molecule type" value="Genomic_DNA"/>
</dbReference>
<comment type="subunit">
    <text evidence="4 11">Tetramer of two alpha and two beta chains.</text>
</comment>
<keyword evidence="7 11" id="KW-0663">Pyridoxal phosphate</keyword>
<evidence type="ECO:0000256" key="10">
    <source>
        <dbReference type="ARBA" id="ARBA00049047"/>
    </source>
</evidence>
<dbReference type="RefSeq" id="WP_165132508.1">
    <property type="nucleotide sequence ID" value="NZ_CP049253.1"/>
</dbReference>
<evidence type="ECO:0000256" key="3">
    <source>
        <dbReference type="ARBA" id="ARBA00009982"/>
    </source>
</evidence>
<comment type="caution">
    <text evidence="13">The sequence shown here is derived from an EMBL/GenBank/DDBJ whole genome shotgun (WGS) entry which is preliminary data.</text>
</comment>
<name>A0ABS4ZE48_9MICO</name>
<dbReference type="CDD" id="cd06446">
    <property type="entry name" value="Trp-synth_B"/>
    <property type="match status" value="1"/>
</dbReference>
<comment type="similarity">
    <text evidence="3 11">Belongs to the TrpB family.</text>
</comment>
<organism evidence="13 14">
    <name type="scientific">Microbacterium amylolyticum</name>
    <dbReference type="NCBI Taxonomy" id="936337"/>
    <lineage>
        <taxon>Bacteria</taxon>
        <taxon>Bacillati</taxon>
        <taxon>Actinomycetota</taxon>
        <taxon>Actinomycetes</taxon>
        <taxon>Micrococcales</taxon>
        <taxon>Microbacteriaceae</taxon>
        <taxon>Microbacterium</taxon>
    </lineage>
</organism>
<dbReference type="GO" id="GO:0004834">
    <property type="term" value="F:tryptophan synthase activity"/>
    <property type="evidence" value="ECO:0007669"/>
    <property type="project" value="UniProtKB-EC"/>
</dbReference>
<evidence type="ECO:0000313" key="13">
    <source>
        <dbReference type="EMBL" id="MBP2435560.1"/>
    </source>
</evidence>
<dbReference type="Proteomes" id="UP001519362">
    <property type="component" value="Unassembled WGS sequence"/>
</dbReference>
<dbReference type="InterPro" id="IPR006653">
    <property type="entry name" value="Trp_synth_b_CS"/>
</dbReference>
<keyword evidence="14" id="KW-1185">Reference proteome</keyword>
<dbReference type="Gene3D" id="3.40.50.1100">
    <property type="match status" value="2"/>
</dbReference>
<evidence type="ECO:0000256" key="2">
    <source>
        <dbReference type="ARBA" id="ARBA00004733"/>
    </source>
</evidence>
<dbReference type="InterPro" id="IPR001926">
    <property type="entry name" value="TrpB-like_PALP"/>
</dbReference>
<keyword evidence="9 11" id="KW-0456">Lyase</keyword>
<dbReference type="EC" id="4.2.1.20" evidence="11"/>
<dbReference type="Pfam" id="PF00291">
    <property type="entry name" value="PALP"/>
    <property type="match status" value="1"/>
</dbReference>